<feature type="transmembrane region" description="Helical" evidence="1">
    <location>
        <begin position="43"/>
        <end position="63"/>
    </location>
</feature>
<dbReference type="PANTHER" id="PTHR33875">
    <property type="entry name" value="OS09G0542200 PROTEIN"/>
    <property type="match status" value="1"/>
</dbReference>
<evidence type="ECO:0000256" key="1">
    <source>
        <dbReference type="SAM" id="Phobius"/>
    </source>
</evidence>
<organism evidence="2 3">
    <name type="scientific">Aspergillus pseudocaelatus</name>
    <dbReference type="NCBI Taxonomy" id="1825620"/>
    <lineage>
        <taxon>Eukaryota</taxon>
        <taxon>Fungi</taxon>
        <taxon>Dikarya</taxon>
        <taxon>Ascomycota</taxon>
        <taxon>Pezizomycotina</taxon>
        <taxon>Eurotiomycetes</taxon>
        <taxon>Eurotiomycetidae</taxon>
        <taxon>Eurotiales</taxon>
        <taxon>Aspergillaceae</taxon>
        <taxon>Aspergillus</taxon>
        <taxon>Aspergillus subgen. Circumdati</taxon>
    </lineage>
</organism>
<protein>
    <recommendedName>
        <fullName evidence="4">Thioredoxin-like fold domain-containing protein</fullName>
    </recommendedName>
</protein>
<dbReference type="PANTHER" id="PTHR33875:SF2">
    <property type="entry name" value="ACR183CP"/>
    <property type="match status" value="1"/>
</dbReference>
<name>A0ABQ6W409_9EURO</name>
<evidence type="ECO:0000313" key="3">
    <source>
        <dbReference type="Proteomes" id="UP000325395"/>
    </source>
</evidence>
<dbReference type="Gene3D" id="3.40.30.10">
    <property type="entry name" value="Glutaredoxin"/>
    <property type="match status" value="1"/>
</dbReference>
<dbReference type="Proteomes" id="UP000325395">
    <property type="component" value="Unassembled WGS sequence"/>
</dbReference>
<keyword evidence="1" id="KW-0812">Transmembrane</keyword>
<gene>
    <name evidence="2" type="ORF">BDV36DRAFT_288340</name>
</gene>
<evidence type="ECO:0008006" key="4">
    <source>
        <dbReference type="Google" id="ProtNLM"/>
    </source>
</evidence>
<dbReference type="EMBL" id="ML735855">
    <property type="protein sequence ID" value="KAE8411883.1"/>
    <property type="molecule type" value="Genomic_DNA"/>
</dbReference>
<dbReference type="InterPro" id="IPR036249">
    <property type="entry name" value="Thioredoxin-like_sf"/>
</dbReference>
<sequence>MFRLRRILPNSTFLFRVSPPLSRTSNLNNVRHVKFKRPWIRRFITTFFIYGTAFHLWSSFVLLQFDDTLDDADATQEGLSGKAEGRLEDPASGTIDSDPVFIPLGWPRLRKGELYAASDPEWQDFIKISRDREKLQYLRDELASIVQKDASQSELLLRVLGGPLSVTGFWVVHHFPSRAPPDYRRSGLEFTDGGISWVSKPMSLEDGDRLRRCVQPLSVALAIKDAYMILVKRQLSRFSITGLEQEQAPGTSSLPPHKALSSELQPLDRLHPVHQSETHLTPPIGSQVGTLRDKGGVNLHPSLIISTLQRLPLPKFGPGSDLYAASLAFKMRLKDGWAQELHRPRRGAFYFIGPVGLKGPKGFCRVEVKGEYDPATASWSLISMQLKDFSAKMFDTFYSSVKSTLASQYRGKLQVIFRQHIQPWHPSSTLMHEAGAAVLKVAPEKFWEFSAALFKQQKDFFDVSVVNETRNRTYERLAKVAGRVGVEEREVLKLLTVSDKASDNGELNTGNDVTEDIKKMVKADRAVGVHVSPTVYFNGIEEPGISSSFTATQWGQWLAKNVI</sequence>
<evidence type="ECO:0000313" key="2">
    <source>
        <dbReference type="EMBL" id="KAE8411883.1"/>
    </source>
</evidence>
<dbReference type="SUPFAM" id="SSF52833">
    <property type="entry name" value="Thioredoxin-like"/>
    <property type="match status" value="1"/>
</dbReference>
<proteinExistence type="predicted"/>
<keyword evidence="1" id="KW-1133">Transmembrane helix</keyword>
<accession>A0ABQ6W409</accession>
<keyword evidence="1" id="KW-0472">Membrane</keyword>
<keyword evidence="3" id="KW-1185">Reference proteome</keyword>
<reference evidence="2 3" key="1">
    <citation type="submission" date="2019-04" db="EMBL/GenBank/DDBJ databases">
        <authorList>
            <consortium name="DOE Joint Genome Institute"/>
            <person name="Mondo S."/>
            <person name="Kjaerbolling I."/>
            <person name="Vesth T."/>
            <person name="Frisvad J.C."/>
            <person name="Nybo J.L."/>
            <person name="Theobald S."/>
            <person name="Kildgaard S."/>
            <person name="Isbrandt T."/>
            <person name="Kuo A."/>
            <person name="Sato A."/>
            <person name="Lyhne E.K."/>
            <person name="Kogle M.E."/>
            <person name="Wiebenga A."/>
            <person name="Kun R.S."/>
            <person name="Lubbers R.J."/>
            <person name="Makela M.R."/>
            <person name="Barry K."/>
            <person name="Chovatia M."/>
            <person name="Clum A."/>
            <person name="Daum C."/>
            <person name="Haridas S."/>
            <person name="He G."/>
            <person name="LaButti K."/>
            <person name="Lipzen A."/>
            <person name="Riley R."/>
            <person name="Salamov A."/>
            <person name="Simmons B.A."/>
            <person name="Magnuson J.K."/>
            <person name="Henrissat B."/>
            <person name="Mortensen U.H."/>
            <person name="Larsen T.O."/>
            <person name="Devries R.P."/>
            <person name="Grigoriev I.V."/>
            <person name="Machida M."/>
            <person name="Baker S.E."/>
            <person name="Andersen M.R."/>
            <person name="Cantor M.N."/>
            <person name="Hua S.X."/>
        </authorList>
    </citation>
    <scope>NUCLEOTIDE SEQUENCE [LARGE SCALE GENOMIC DNA]</scope>
    <source>
        <strain evidence="2 3">CBS 117616</strain>
    </source>
</reference>